<dbReference type="CDD" id="cd11328">
    <property type="entry name" value="AmyAc_maltase"/>
    <property type="match status" value="2"/>
</dbReference>
<dbReference type="GO" id="GO:0003677">
    <property type="term" value="F:DNA binding"/>
    <property type="evidence" value="ECO:0007669"/>
    <property type="project" value="InterPro"/>
</dbReference>
<organism evidence="9 10">
    <name type="scientific">Strigamia maritima</name>
    <name type="common">European centipede</name>
    <name type="synonym">Geophilus maritimus</name>
    <dbReference type="NCBI Taxonomy" id="126957"/>
    <lineage>
        <taxon>Eukaryota</taxon>
        <taxon>Metazoa</taxon>
        <taxon>Ecdysozoa</taxon>
        <taxon>Arthropoda</taxon>
        <taxon>Myriapoda</taxon>
        <taxon>Chilopoda</taxon>
        <taxon>Pleurostigmophora</taxon>
        <taxon>Geophilomorpha</taxon>
        <taxon>Linotaeniidae</taxon>
        <taxon>Strigamia</taxon>
    </lineage>
</organism>
<reference evidence="9" key="2">
    <citation type="submission" date="2015-02" db="UniProtKB">
        <authorList>
            <consortium name="EnsemblMetazoa"/>
        </authorList>
    </citation>
    <scope>IDENTIFICATION</scope>
</reference>
<dbReference type="GO" id="GO:0004558">
    <property type="term" value="F:alpha-1,4-glucosidase activity"/>
    <property type="evidence" value="ECO:0007669"/>
    <property type="project" value="UniProtKB-EC"/>
</dbReference>
<dbReference type="HOGENOM" id="CLU_236063_0_0_1"/>
<proteinExistence type="inferred from homology"/>
<evidence type="ECO:0000256" key="2">
    <source>
        <dbReference type="ARBA" id="ARBA00008061"/>
    </source>
</evidence>
<sequence length="1889" mass="221620">MATGKRSYKVNLDDLISVVRQYPFLYDPNDPAYRDSAMRDNWWQAIAERFKTPTSVILKKWKSLKDRYIRERRIYVTKKKFYDNKAYISSPRWRLYPVLEAFLDNKLSMRFRRTRNPVFQTDNVPTNPMLQMDTQEGENGHNEWRESENQTDTQESLRMTLNSMNKGANHSSIKLEYPEEATLNTVTITPVSTFTRSQIDDEDSYHLHTAQHVNIDRENSEEMLSVLHSISSTLTELSSKINVPAYSEDEIHYYVLSLAQRVRNLSERKKHEFKMKVEQLVYDLEHSCTSEQQDPINWWKTAVLYQIYPRSFADSNGDGAGDLKGIQSKLDYIKYMGIHGTWLSPIYKSPMKDFGYDVSDYIAIDPIFGTMDDFDDYVKESKNKNLKVIMDFVPNHSSEEHVWFKKSERKEDPYTDYYVWVDGKDSPNGPQPPNNWQSMFGGSAWTWSPIRKQFYYHQFLKEQPDLNFRNPQVREEMKNAFRFWFDKGVDGFRIDAITHLFEDQRLLDEPPLPSSTANPGEYSYYNHLYTWNLPEVFDVIREWKEVFDEYEKKMELMMVESAMNITFSLPYFGNDTNPLVDMPFNFELIWKLKKSMTGQDIYNAVWGWLEFLPETKWSNWIIGNHDQNRIANRTHADLIDAFNVILLLLRGTPITYYGEEIGMVDNFIAWDQIQDPYGTWFGRDHYTEYNRDPERTPMQWDDSAFSGFTEGNSSWLPVNENYKQLNVEKQKTEPRSHLNTYRKTALLKKQQAIINGSIDFPLITEDIFSFTRTIEYHPGYVVVVNFGNDTQAVDLASKQTENFHFPDDGILEIMSDKVWPSIMDQPSFRIKLNQIELPPRQVIVIKFEPVCESEHIFTVGRIIMNTYLILVAFASFTQSVFATQDSKNWWKEGVFYQIYPRSYADSDGDGVGDLKGIESKLNYVKYLGVHATWLSPIYKSPMKDFGYDVADYIAIDPLFGTMDDFDSYVNTSKKKDLKVIMDFVPNHSSNEHEWFLKSERREDPYTDYYLWHNGTDSPDGPKPPNNWKSIFGGAGWEWSPIRKQFYYHMFLKEQPDLNYRNPKVREEMKNVIRFWLNKGVDGFRIDAIPFLFEDKDFRDEPYSPGSTAKPDEYNYYDHIYTTNLPEVLDVLGDWREVCQEFEERDGAHRLLMAEIYLNATTALPYYGNETHPLADFPFNFELIMQLHGNITGQMVYDAIQSWQRYIPITFWSNWVIGNHDQNRIANRTHVELIDTFNMIYLLLKGTPVTYYGEEIGMVDKFIPFNETKDPYGKWFGPDEYTKYNRDPERTPMQWDESAFAGFTTGNQTWLPVNDNYKQQLNVQKQKQQPRSHLNIYRKVAALKEKQSIKNGSIYFPLVTKDIFSFTRTQHSFPGYVIIANFGNSDQTVDLTSVHTEKFYFPLHGIESKLDYIKYLGVHATWLSPVYTSPMKDFGYDISNYTSIDPLFGTMTDFESYVKTSKQKGLKVLIDFVPNHSSNKHEWFLKSERREEPYSDYYVWVDGHNSLNGSSPPNNWQGVFGGSAWEWSPIRKQFYYHQFLKEQPDLNFRNPKVRKEMENVIRFWFDKGVDGFRIDAVPHLFEDTLLRDEPPLMVLETAMNASYSLPYFGNDTHPLADMPFNFEIIWHIRGMVSGEEVYNVIWGWFKYIPESKWSNWVLGNHDQNRIANRTHVDLIDAFNMISLLLKGTPVTYYGEEIGMVDKFIAWNEIQDPYGKWFGPDEYTKWNRDPQRTPMQWDGTSFAGFTRGNSSWLPVNDNYKQLNVKEQQGQPRSHLQTYRKLVALKKRQAIVNGSIHFPLITKDIFSFTRTIRSFAGFVTVVNFGNETQIVNLTSNKTANFIFPSHGTIEVLSDKIWPSIGSASLLRIDLAEIKLPPRQAIVISFQPIWLQE</sequence>
<dbReference type="InterPro" id="IPR004210">
    <property type="entry name" value="BESS_motif"/>
</dbReference>
<dbReference type="Gene3D" id="3.90.400.10">
    <property type="entry name" value="Oligo-1,6-glucosidase, Domain 2"/>
    <property type="match status" value="3"/>
</dbReference>
<dbReference type="PROSITE" id="PS51029">
    <property type="entry name" value="MADF"/>
    <property type="match status" value="1"/>
</dbReference>
<feature type="domain" description="BESS" evidence="8">
    <location>
        <begin position="248"/>
        <end position="287"/>
    </location>
</feature>
<dbReference type="FunFam" id="3.90.400.10:FF:000001">
    <property type="entry name" value="Maltase A3, isoform A"/>
    <property type="match status" value="3"/>
</dbReference>
<dbReference type="SMART" id="SM00595">
    <property type="entry name" value="MADF"/>
    <property type="match status" value="1"/>
</dbReference>
<keyword evidence="10" id="KW-1185">Reference proteome</keyword>
<dbReference type="InterPro" id="IPR017853">
    <property type="entry name" value="GH"/>
</dbReference>
<comment type="subcellular location">
    <subcellularLocation>
        <location evidence="6">Nucleus</location>
    </subcellularLocation>
</comment>
<dbReference type="EnsemblMetazoa" id="SMAR010614-RA">
    <property type="protein sequence ID" value="SMAR010614-PA"/>
    <property type="gene ID" value="SMAR010614"/>
</dbReference>
<name>T1JA57_STRMM</name>
<evidence type="ECO:0000256" key="5">
    <source>
        <dbReference type="ARBA" id="ARBA00023295"/>
    </source>
</evidence>
<dbReference type="InterPro" id="IPR006578">
    <property type="entry name" value="MADF-dom"/>
</dbReference>
<evidence type="ECO:0000256" key="4">
    <source>
        <dbReference type="ARBA" id="ARBA00023180"/>
    </source>
</evidence>
<keyword evidence="5" id="KW-0378">Hydrolase</keyword>
<comment type="similarity">
    <text evidence="2">Belongs to the glycosyl hydrolase 13 family.</text>
</comment>
<dbReference type="PROSITE" id="PS51031">
    <property type="entry name" value="BESS"/>
    <property type="match status" value="1"/>
</dbReference>
<dbReference type="Pfam" id="PF10545">
    <property type="entry name" value="MADF_DNA_bdg"/>
    <property type="match status" value="1"/>
</dbReference>
<dbReference type="SUPFAM" id="SSF51445">
    <property type="entry name" value="(Trans)glycosidases"/>
    <property type="match status" value="3"/>
</dbReference>
<evidence type="ECO:0000259" key="7">
    <source>
        <dbReference type="PROSITE" id="PS51029"/>
    </source>
</evidence>
<dbReference type="Gene3D" id="3.20.20.80">
    <property type="entry name" value="Glycosidases"/>
    <property type="match status" value="5"/>
</dbReference>
<evidence type="ECO:0000259" key="8">
    <source>
        <dbReference type="PROSITE" id="PS51031"/>
    </source>
</evidence>
<dbReference type="PANTHER" id="PTHR10357">
    <property type="entry name" value="ALPHA-AMYLASE FAMILY MEMBER"/>
    <property type="match status" value="1"/>
</dbReference>
<evidence type="ECO:0000313" key="9">
    <source>
        <dbReference type="EnsemblMetazoa" id="SMAR010614-PA"/>
    </source>
</evidence>
<dbReference type="PANTHER" id="PTHR10357:SF179">
    <property type="entry name" value="NEUTRAL AND BASIC AMINO ACID TRANSPORT PROTEIN RBAT"/>
    <property type="match status" value="1"/>
</dbReference>
<keyword evidence="6" id="KW-0539">Nucleus</keyword>
<accession>T1JA57</accession>
<dbReference type="Gene3D" id="2.60.40.1180">
    <property type="entry name" value="Golgi alpha-mannosidase II"/>
    <property type="match status" value="2"/>
</dbReference>
<protein>
    <recommendedName>
        <fullName evidence="3">alpha-glucosidase</fullName>
        <ecNumber evidence="3">3.2.1.20</ecNumber>
    </recommendedName>
</protein>
<feature type="domain" description="MADF" evidence="7">
    <location>
        <begin position="14"/>
        <end position="107"/>
    </location>
</feature>
<dbReference type="EC" id="3.2.1.20" evidence="3"/>
<comment type="catalytic activity">
    <reaction evidence="1">
        <text>Hydrolysis of terminal, non-reducing (1-&gt;4)-linked alpha-D-glucose residues with release of alpha-D-glucose.</text>
        <dbReference type="EC" id="3.2.1.20"/>
    </reaction>
</comment>
<dbReference type="SMART" id="SM00642">
    <property type="entry name" value="Aamy"/>
    <property type="match status" value="3"/>
</dbReference>
<keyword evidence="4" id="KW-0325">Glycoprotein</keyword>
<evidence type="ECO:0000313" key="10">
    <source>
        <dbReference type="Proteomes" id="UP000014500"/>
    </source>
</evidence>
<dbReference type="GO" id="GO:0005634">
    <property type="term" value="C:nucleus"/>
    <property type="evidence" value="ECO:0007669"/>
    <property type="project" value="UniProtKB-SubCell"/>
</dbReference>
<dbReference type="InterPro" id="IPR045857">
    <property type="entry name" value="O16G_dom_2"/>
</dbReference>
<dbReference type="OMA" id="SNAHDYE"/>
<evidence type="ECO:0000256" key="6">
    <source>
        <dbReference type="PROSITE-ProRule" id="PRU00371"/>
    </source>
</evidence>
<evidence type="ECO:0000256" key="3">
    <source>
        <dbReference type="ARBA" id="ARBA00012741"/>
    </source>
</evidence>
<reference evidence="10" key="1">
    <citation type="submission" date="2011-05" db="EMBL/GenBank/DDBJ databases">
        <authorList>
            <person name="Richards S.R."/>
            <person name="Qu J."/>
            <person name="Jiang H."/>
            <person name="Jhangiani S.N."/>
            <person name="Agravi P."/>
            <person name="Goodspeed R."/>
            <person name="Gross S."/>
            <person name="Mandapat C."/>
            <person name="Jackson L."/>
            <person name="Mathew T."/>
            <person name="Pu L."/>
            <person name="Thornton R."/>
            <person name="Saada N."/>
            <person name="Wilczek-Boney K.B."/>
            <person name="Lee S."/>
            <person name="Kovar C."/>
            <person name="Wu Y."/>
            <person name="Scherer S.E."/>
            <person name="Worley K.C."/>
            <person name="Muzny D.M."/>
            <person name="Gibbs R."/>
        </authorList>
    </citation>
    <scope>NUCLEOTIDE SEQUENCE</scope>
    <source>
        <strain evidence="10">Brora</strain>
    </source>
</reference>
<dbReference type="EMBL" id="JH431984">
    <property type="status" value="NOT_ANNOTATED_CDS"/>
    <property type="molecule type" value="Genomic_DNA"/>
</dbReference>
<dbReference type="eggNOG" id="KOG0471">
    <property type="taxonomic scope" value="Eukaryota"/>
</dbReference>
<dbReference type="GO" id="GO:0005975">
    <property type="term" value="P:carbohydrate metabolic process"/>
    <property type="evidence" value="ECO:0007669"/>
    <property type="project" value="InterPro"/>
</dbReference>
<dbReference type="Pfam" id="PF00128">
    <property type="entry name" value="Alpha-amylase"/>
    <property type="match status" value="4"/>
</dbReference>
<dbReference type="STRING" id="126957.T1JA57"/>
<evidence type="ECO:0000256" key="1">
    <source>
        <dbReference type="ARBA" id="ARBA00001657"/>
    </source>
</evidence>
<dbReference type="Proteomes" id="UP000014500">
    <property type="component" value="Unassembled WGS sequence"/>
</dbReference>
<dbReference type="InterPro" id="IPR006047">
    <property type="entry name" value="GH13_cat_dom"/>
</dbReference>
<dbReference type="InterPro" id="IPR013780">
    <property type="entry name" value="Glyco_hydro_b"/>
</dbReference>
<keyword evidence="5" id="KW-0326">Glycosidase</keyword>